<dbReference type="PROSITE" id="PS00678">
    <property type="entry name" value="WD_REPEATS_1"/>
    <property type="match status" value="2"/>
</dbReference>
<evidence type="ECO:0000313" key="7">
    <source>
        <dbReference type="Proteomes" id="UP000794436"/>
    </source>
</evidence>
<organism evidence="6 7">
    <name type="scientific">Pythium oligandrum</name>
    <name type="common">Mycoparasitic fungus</name>
    <dbReference type="NCBI Taxonomy" id="41045"/>
    <lineage>
        <taxon>Eukaryota</taxon>
        <taxon>Sar</taxon>
        <taxon>Stramenopiles</taxon>
        <taxon>Oomycota</taxon>
        <taxon>Peronosporomycetes</taxon>
        <taxon>Pythiales</taxon>
        <taxon>Pythiaceae</taxon>
        <taxon>Pythium</taxon>
    </lineage>
</organism>
<dbReference type="PANTHER" id="PTHR19876">
    <property type="entry name" value="COATOMER"/>
    <property type="match status" value="1"/>
</dbReference>
<reference evidence="6" key="1">
    <citation type="submission" date="2019-03" db="EMBL/GenBank/DDBJ databases">
        <title>Long read genome sequence of the mycoparasitic Pythium oligandrum ATCC 38472 isolated from sugarbeet rhizosphere.</title>
        <authorList>
            <person name="Gaulin E."/>
        </authorList>
    </citation>
    <scope>NUCLEOTIDE SEQUENCE</scope>
    <source>
        <strain evidence="6">ATCC 38472_TT</strain>
    </source>
</reference>
<dbReference type="AlphaFoldDB" id="A0A8K1CJR8"/>
<evidence type="ECO:0000313" key="6">
    <source>
        <dbReference type="EMBL" id="TMW63950.1"/>
    </source>
</evidence>
<dbReference type="GO" id="GO:0030126">
    <property type="term" value="C:COPI vesicle coat"/>
    <property type="evidence" value="ECO:0007669"/>
    <property type="project" value="TreeGrafter"/>
</dbReference>
<dbReference type="SMART" id="SM00320">
    <property type="entry name" value="WD40"/>
    <property type="match status" value="6"/>
</dbReference>
<dbReference type="GO" id="GO:0006890">
    <property type="term" value="P:retrograde vesicle-mediated transport, Golgi to endoplasmic reticulum"/>
    <property type="evidence" value="ECO:0007669"/>
    <property type="project" value="TreeGrafter"/>
</dbReference>
<dbReference type="PANTHER" id="PTHR19876:SF2">
    <property type="entry name" value="COATOMER SUBUNIT BETA"/>
    <property type="match status" value="1"/>
</dbReference>
<dbReference type="FunFam" id="2.130.10.10:FF:000016">
    <property type="entry name" value="Coatomer alpha subunit, putative"/>
    <property type="match status" value="1"/>
</dbReference>
<dbReference type="SUPFAM" id="SSF50978">
    <property type="entry name" value="WD40 repeat-like"/>
    <property type="match status" value="1"/>
</dbReference>
<proteinExistence type="predicted"/>
<evidence type="ECO:0000256" key="2">
    <source>
        <dbReference type="ARBA" id="ARBA00022737"/>
    </source>
</evidence>
<dbReference type="InterPro" id="IPR015943">
    <property type="entry name" value="WD40/YVTN_repeat-like_dom_sf"/>
</dbReference>
<comment type="function">
    <text evidence="3">The coatomer is a cytosolic protein complex that binds to dilysine motifs and reversibly associates with Golgi non-clathrin-coated vesicles, which further mediate biosynthetic protein transport from the ER, via the Golgi up to the trans Golgi network. Coatomer complex is required for budding from Golgi membranes, and is essential for the retrograde Golgi-to-ER transport of dilysine-tagged proteins.</text>
</comment>
<feature type="repeat" description="WD" evidence="5">
    <location>
        <begin position="183"/>
        <end position="224"/>
    </location>
</feature>
<dbReference type="PROSITE" id="PS50294">
    <property type="entry name" value="WD_REPEATS_REGION"/>
    <property type="match status" value="3"/>
</dbReference>
<evidence type="ECO:0000256" key="5">
    <source>
        <dbReference type="PROSITE-ProRule" id="PRU00221"/>
    </source>
</evidence>
<dbReference type="InterPro" id="IPR050844">
    <property type="entry name" value="Coatomer_complex_subunit"/>
</dbReference>
<feature type="repeat" description="WD" evidence="5">
    <location>
        <begin position="225"/>
        <end position="266"/>
    </location>
</feature>
<keyword evidence="7" id="KW-1185">Reference proteome</keyword>
<dbReference type="PROSITE" id="PS50082">
    <property type="entry name" value="WD_REPEATS_2"/>
    <property type="match status" value="5"/>
</dbReference>
<feature type="repeat" description="WD" evidence="5">
    <location>
        <begin position="94"/>
        <end position="126"/>
    </location>
</feature>
<dbReference type="PRINTS" id="PR00320">
    <property type="entry name" value="GPROTEINBRPT"/>
</dbReference>
<accession>A0A8K1CJR8</accession>
<protein>
    <recommendedName>
        <fullName evidence="4">Beta'-coat protein</fullName>
    </recommendedName>
</protein>
<dbReference type="CDD" id="cd00200">
    <property type="entry name" value="WD40"/>
    <property type="match status" value="1"/>
</dbReference>
<dbReference type="OrthoDB" id="2150324at2759"/>
<dbReference type="Gene3D" id="2.130.10.10">
    <property type="entry name" value="YVTN repeat-like/Quinoprotein amine dehydrogenase"/>
    <property type="match status" value="1"/>
</dbReference>
<sequence length="309" mass="33930">MTRFSVSQLLSTPSARVKGLDVHPERPWLLMALHDGSVVVWDYSANQLIKIFSVSASPVRSARFIARENWVAACTDDHRIRVFHLEANAEVASFVAHGDYVRDLAVHPTRPLLLSASDDRTIKSWDRSENWSCTRVFKGHGHYVMSIALRPGSSDTNVAFVSGSLDHTARLWSLDSDEALGILRGHTKGINAVAFNVSGSHVVTTSDDTTAKLWDVVTHNPVATLTGHTDNVTSAAFHPTLPLLVTGSEDQTVRLWNTETQQTETVWTQGLGRAWAVRFLVDKPTAVAIGYDNGVQVVQVVQVDEASNL</sequence>
<dbReference type="InterPro" id="IPR019775">
    <property type="entry name" value="WD40_repeat_CS"/>
</dbReference>
<keyword evidence="1 5" id="KW-0853">WD repeat</keyword>
<evidence type="ECO:0000256" key="3">
    <source>
        <dbReference type="ARBA" id="ARBA00025536"/>
    </source>
</evidence>
<dbReference type="GO" id="GO:0006888">
    <property type="term" value="P:endoplasmic reticulum to Golgi vesicle-mediated transport"/>
    <property type="evidence" value="ECO:0007669"/>
    <property type="project" value="TreeGrafter"/>
</dbReference>
<feature type="repeat" description="WD" evidence="5">
    <location>
        <begin position="137"/>
        <end position="182"/>
    </location>
</feature>
<keyword evidence="2" id="KW-0677">Repeat</keyword>
<dbReference type="EMBL" id="SPLM01000042">
    <property type="protein sequence ID" value="TMW63950.1"/>
    <property type="molecule type" value="Genomic_DNA"/>
</dbReference>
<dbReference type="GO" id="GO:0006891">
    <property type="term" value="P:intra-Golgi vesicle-mediated transport"/>
    <property type="evidence" value="ECO:0007669"/>
    <property type="project" value="TreeGrafter"/>
</dbReference>
<feature type="repeat" description="WD" evidence="5">
    <location>
        <begin position="10"/>
        <end position="51"/>
    </location>
</feature>
<dbReference type="InterPro" id="IPR036322">
    <property type="entry name" value="WD40_repeat_dom_sf"/>
</dbReference>
<dbReference type="InterPro" id="IPR020472">
    <property type="entry name" value="WD40_PAC1"/>
</dbReference>
<comment type="caution">
    <text evidence="6">The sequence shown here is derived from an EMBL/GenBank/DDBJ whole genome shotgun (WGS) entry which is preliminary data.</text>
</comment>
<name>A0A8K1CJR8_PYTOL</name>
<gene>
    <name evidence="6" type="ORF">Poli38472_014655</name>
</gene>
<evidence type="ECO:0000256" key="4">
    <source>
        <dbReference type="ARBA" id="ARBA00032920"/>
    </source>
</evidence>
<dbReference type="InterPro" id="IPR001680">
    <property type="entry name" value="WD40_rpt"/>
</dbReference>
<dbReference type="GO" id="GO:0006886">
    <property type="term" value="P:intracellular protein transport"/>
    <property type="evidence" value="ECO:0007669"/>
    <property type="project" value="TreeGrafter"/>
</dbReference>
<dbReference type="Proteomes" id="UP000794436">
    <property type="component" value="Unassembled WGS sequence"/>
</dbReference>
<evidence type="ECO:0000256" key="1">
    <source>
        <dbReference type="ARBA" id="ARBA00022574"/>
    </source>
</evidence>
<dbReference type="Pfam" id="PF00400">
    <property type="entry name" value="WD40"/>
    <property type="match status" value="6"/>
</dbReference>